<evidence type="ECO:0000313" key="4">
    <source>
        <dbReference type="Proteomes" id="UP000818603"/>
    </source>
</evidence>
<gene>
    <name evidence="2" type="ORF">FF098_000040</name>
    <name evidence="1" type="ORF">GCM10011355_00070</name>
</gene>
<dbReference type="InterPro" id="IPR009899">
    <property type="entry name" value="ArdA"/>
</dbReference>
<organism evidence="1 3">
    <name type="scientific">Aquisalinus luteolus</name>
    <dbReference type="NCBI Taxonomy" id="1566827"/>
    <lineage>
        <taxon>Bacteria</taxon>
        <taxon>Pseudomonadati</taxon>
        <taxon>Pseudomonadota</taxon>
        <taxon>Alphaproteobacteria</taxon>
        <taxon>Parvularculales</taxon>
        <taxon>Parvularculaceae</taxon>
        <taxon>Aquisalinus</taxon>
    </lineage>
</organism>
<dbReference type="Proteomes" id="UP000818603">
    <property type="component" value="Unassembled WGS sequence"/>
</dbReference>
<comment type="caution">
    <text evidence="1">The sequence shown here is derived from an EMBL/GenBank/DDBJ whole genome shotgun (WGS) entry which is preliminary data.</text>
</comment>
<dbReference type="EMBL" id="VCJR02000001">
    <property type="protein sequence ID" value="NHK26290.1"/>
    <property type="molecule type" value="Genomic_DNA"/>
</dbReference>
<reference evidence="1" key="3">
    <citation type="submission" date="2020-09" db="EMBL/GenBank/DDBJ databases">
        <authorList>
            <person name="Sun Q."/>
            <person name="Zhou Y."/>
        </authorList>
    </citation>
    <scope>NUCLEOTIDE SEQUENCE</scope>
    <source>
        <strain evidence="1">CGMCC 1.14984</strain>
    </source>
</reference>
<dbReference type="RefSeq" id="WP_155135570.1">
    <property type="nucleotide sequence ID" value="NZ_BMGZ01000001.1"/>
</dbReference>
<evidence type="ECO:0000313" key="2">
    <source>
        <dbReference type="EMBL" id="NHK26290.1"/>
    </source>
</evidence>
<dbReference type="AlphaFoldDB" id="A0A8J3EPQ8"/>
<evidence type="ECO:0000313" key="3">
    <source>
        <dbReference type="Proteomes" id="UP000621856"/>
    </source>
</evidence>
<dbReference type="Gene3D" id="1.10.10.1190">
    <property type="entry name" value="Antirestriction protein ArdA, domain 3"/>
    <property type="match status" value="1"/>
</dbReference>
<keyword evidence="4" id="KW-1185">Reference proteome</keyword>
<dbReference type="Proteomes" id="UP000621856">
    <property type="component" value="Unassembled WGS sequence"/>
</dbReference>
<reference evidence="1" key="1">
    <citation type="journal article" date="2014" name="Int. J. Syst. Evol. Microbiol.">
        <title>Complete genome sequence of Corynebacterium casei LMG S-19264T (=DSM 44701T), isolated from a smear-ripened cheese.</title>
        <authorList>
            <consortium name="US DOE Joint Genome Institute (JGI-PGF)"/>
            <person name="Walter F."/>
            <person name="Albersmeier A."/>
            <person name="Kalinowski J."/>
            <person name="Ruckert C."/>
        </authorList>
    </citation>
    <scope>NUCLEOTIDE SEQUENCE</scope>
    <source>
        <strain evidence="1">CGMCC 1.14984</strain>
    </source>
</reference>
<name>A0A8J3EPQ8_9PROT</name>
<dbReference type="InterPro" id="IPR041893">
    <property type="entry name" value="ArdA_dom3"/>
</dbReference>
<accession>A0A8J3EPQ8</accession>
<sequence length="169" mass="18855">MSITLFAQPYDLAASGFYFTSAAEFSDKAAALRNDCGQRVEEFEIQFIDGEAIDAALAEAWSLSQGTLVRFFALAEELDEQEKQRFIIAVGEVGYSFDPDTVGLEDFEIDIYHLGSLKELAEEFIAEGLFGEIPDHLANYIDMDAIARDLSFDYTETDIAGTRLIYRSS</sequence>
<reference evidence="2 4" key="2">
    <citation type="submission" date="2020-02" db="EMBL/GenBank/DDBJ databases">
        <title>Genome sequence of Parvularcula flava strain NH6-79.</title>
        <authorList>
            <person name="Abdul Karim M.H."/>
            <person name="Lam M.Q."/>
            <person name="Chen S.J."/>
            <person name="Yahya A."/>
            <person name="Shahir S."/>
            <person name="Shamsir M.S."/>
            <person name="Chong C.S."/>
        </authorList>
    </citation>
    <scope>NUCLEOTIDE SEQUENCE [LARGE SCALE GENOMIC DNA]</scope>
    <source>
        <strain evidence="2 4">NH6-79</strain>
    </source>
</reference>
<protein>
    <submittedName>
        <fullName evidence="2">Antirestriction protein ArdA</fullName>
    </submittedName>
</protein>
<evidence type="ECO:0000313" key="1">
    <source>
        <dbReference type="EMBL" id="GGH91881.1"/>
    </source>
</evidence>
<proteinExistence type="predicted"/>
<dbReference type="EMBL" id="BMGZ01000001">
    <property type="protein sequence ID" value="GGH91881.1"/>
    <property type="molecule type" value="Genomic_DNA"/>
</dbReference>
<dbReference type="Pfam" id="PF07275">
    <property type="entry name" value="ArdA"/>
    <property type="match status" value="1"/>
</dbReference>